<dbReference type="Proteomes" id="UP001165190">
    <property type="component" value="Unassembled WGS sequence"/>
</dbReference>
<keyword evidence="12" id="KW-1185">Reference proteome</keyword>
<evidence type="ECO:0000313" key="11">
    <source>
        <dbReference type="EMBL" id="GMI79116.1"/>
    </source>
</evidence>
<gene>
    <name evidence="11" type="ORF">HRI_001580900</name>
</gene>
<dbReference type="SMART" id="SM00656">
    <property type="entry name" value="Amb_all"/>
    <property type="match status" value="1"/>
</dbReference>
<protein>
    <recommendedName>
        <fullName evidence="4 9">Pectate lyase</fullName>
        <ecNumber evidence="4 9">4.2.2.2</ecNumber>
    </recommendedName>
</protein>
<accession>A0A9W7LWZ6</accession>
<comment type="caution">
    <text evidence="11">The sequence shown here is derived from an EMBL/GenBank/DDBJ whole genome shotgun (WGS) entry which is preliminary data.</text>
</comment>
<dbReference type="GO" id="GO:0030570">
    <property type="term" value="F:pectate lyase activity"/>
    <property type="evidence" value="ECO:0007669"/>
    <property type="project" value="UniProtKB-EC"/>
</dbReference>
<comment type="pathway">
    <text evidence="2 9">Glycan metabolism; pectin degradation; 2-dehydro-3-deoxy-D-gluconate from pectin: step 2/5.</text>
</comment>
<keyword evidence="7 9" id="KW-0106">Calcium</keyword>
<evidence type="ECO:0000256" key="6">
    <source>
        <dbReference type="ARBA" id="ARBA00022729"/>
    </source>
</evidence>
<feature type="domain" description="Pectate lyase" evidence="10">
    <location>
        <begin position="94"/>
        <end position="286"/>
    </location>
</feature>
<dbReference type="AlphaFoldDB" id="A0A9W7LWZ6"/>
<evidence type="ECO:0000259" key="10">
    <source>
        <dbReference type="SMART" id="SM00656"/>
    </source>
</evidence>
<evidence type="ECO:0000256" key="8">
    <source>
        <dbReference type="ARBA" id="ARBA00023239"/>
    </source>
</evidence>
<feature type="chain" id="PRO_5041012646" description="Pectate lyase" evidence="9">
    <location>
        <begin position="28"/>
        <end position="363"/>
    </location>
</feature>
<keyword evidence="5 9" id="KW-0479">Metal-binding</keyword>
<organism evidence="11 12">
    <name type="scientific">Hibiscus trionum</name>
    <name type="common">Flower of an hour</name>
    <dbReference type="NCBI Taxonomy" id="183268"/>
    <lineage>
        <taxon>Eukaryota</taxon>
        <taxon>Viridiplantae</taxon>
        <taxon>Streptophyta</taxon>
        <taxon>Embryophyta</taxon>
        <taxon>Tracheophyta</taxon>
        <taxon>Spermatophyta</taxon>
        <taxon>Magnoliopsida</taxon>
        <taxon>eudicotyledons</taxon>
        <taxon>Gunneridae</taxon>
        <taxon>Pentapetalae</taxon>
        <taxon>rosids</taxon>
        <taxon>malvids</taxon>
        <taxon>Malvales</taxon>
        <taxon>Malvaceae</taxon>
        <taxon>Malvoideae</taxon>
        <taxon>Hibiscus</taxon>
    </lineage>
</organism>
<comment type="catalytic activity">
    <reaction evidence="1 9">
        <text>Eliminative cleavage of (1-&gt;4)-alpha-D-galacturonan to give oligosaccharides with 4-deoxy-alpha-D-galact-4-enuronosyl groups at their non-reducing ends.</text>
        <dbReference type="EC" id="4.2.2.2"/>
    </reaction>
</comment>
<dbReference type="PANTHER" id="PTHR31683:SF74">
    <property type="entry name" value="PECTATE LYASE"/>
    <property type="match status" value="1"/>
</dbReference>
<evidence type="ECO:0000256" key="2">
    <source>
        <dbReference type="ARBA" id="ARBA00005220"/>
    </source>
</evidence>
<sequence length="363" mass="40869">MATIVSWCFTLALFMVTLMVSPNITLAKMNVIDKCWRGNPLWRSHRQQSAKCSVGFVGKMTNNIGKDVVKYKVIDPSDDPLNPKQGTLRYRTTMIKGKVWITFKNSMQITVDVHITGSGCLVVYHATDIIIHGLHIHHCKSQPPRTVMGPDSKVIHLGQMDGDARRLVTARKVWIDHNMLYECQDGLLDVTRGSTDVTVSNNWFRNQDKVMLLGHDDGHLRDRNMKITIVFNHFGPNCNQRMPRVRHGYAHEANDFYQGWEQYAIGGSMSPSIKSEANFFVAPNADNIEVTWRKGEKADKALWKFYSVGDIFENGASFTKQTGIGGAKPNYNQEQNFKVANAESVRDLTSASGVLKCSKILTC</sequence>
<dbReference type="OrthoDB" id="1637350at2759"/>
<dbReference type="Gene3D" id="2.160.20.10">
    <property type="entry name" value="Single-stranded right-handed beta-helix, Pectin lyase-like"/>
    <property type="match status" value="1"/>
</dbReference>
<dbReference type="InterPro" id="IPR012334">
    <property type="entry name" value="Pectin_lyas_fold"/>
</dbReference>
<proteinExistence type="inferred from homology"/>
<dbReference type="InterPro" id="IPR002022">
    <property type="entry name" value="Pec_lyase"/>
</dbReference>
<dbReference type="Pfam" id="PF00544">
    <property type="entry name" value="Pectate_lyase_4"/>
    <property type="match status" value="1"/>
</dbReference>
<dbReference type="GO" id="GO:0046872">
    <property type="term" value="F:metal ion binding"/>
    <property type="evidence" value="ECO:0007669"/>
    <property type="project" value="UniProtKB-KW"/>
</dbReference>
<keyword evidence="6 9" id="KW-0732">Signal</keyword>
<comment type="similarity">
    <text evidence="3 9">Belongs to the polysaccharide lyase 1 family.</text>
</comment>
<dbReference type="PRINTS" id="PR00807">
    <property type="entry name" value="AMBALLERGEN"/>
</dbReference>
<comment type="cofactor">
    <cofactor evidence="9">
        <name>Ca(2+)</name>
        <dbReference type="ChEBI" id="CHEBI:29108"/>
    </cofactor>
    <text evidence="9">Binds 1 Ca(2+) ion. Required for its activity.</text>
</comment>
<name>A0A9W7LWZ6_HIBTR</name>
<dbReference type="EMBL" id="BSYR01000016">
    <property type="protein sequence ID" value="GMI79116.1"/>
    <property type="molecule type" value="Genomic_DNA"/>
</dbReference>
<dbReference type="InterPro" id="IPR018082">
    <property type="entry name" value="AmbAllergen"/>
</dbReference>
<evidence type="ECO:0000256" key="9">
    <source>
        <dbReference type="RuleBase" id="RU361123"/>
    </source>
</evidence>
<evidence type="ECO:0000256" key="3">
    <source>
        <dbReference type="ARBA" id="ARBA00010980"/>
    </source>
</evidence>
<reference evidence="11" key="1">
    <citation type="submission" date="2023-05" db="EMBL/GenBank/DDBJ databases">
        <title>Genome and transcriptome analyses reveal genes involved in the formation of fine ridges on petal epidermal cells in Hibiscus trionum.</title>
        <authorList>
            <person name="Koshimizu S."/>
            <person name="Masuda S."/>
            <person name="Ishii T."/>
            <person name="Shirasu K."/>
            <person name="Hoshino A."/>
            <person name="Arita M."/>
        </authorList>
    </citation>
    <scope>NUCLEOTIDE SEQUENCE</scope>
    <source>
        <strain evidence="11">Hamamatsu line</strain>
    </source>
</reference>
<dbReference type="SUPFAM" id="SSF51126">
    <property type="entry name" value="Pectin lyase-like"/>
    <property type="match status" value="1"/>
</dbReference>
<evidence type="ECO:0000313" key="12">
    <source>
        <dbReference type="Proteomes" id="UP001165190"/>
    </source>
</evidence>
<evidence type="ECO:0000256" key="7">
    <source>
        <dbReference type="ARBA" id="ARBA00022837"/>
    </source>
</evidence>
<feature type="signal peptide" evidence="9">
    <location>
        <begin position="1"/>
        <end position="27"/>
    </location>
</feature>
<evidence type="ECO:0000256" key="1">
    <source>
        <dbReference type="ARBA" id="ARBA00000695"/>
    </source>
</evidence>
<dbReference type="InterPro" id="IPR045032">
    <property type="entry name" value="PEL"/>
</dbReference>
<keyword evidence="8 9" id="KW-0456">Lyase</keyword>
<evidence type="ECO:0000256" key="5">
    <source>
        <dbReference type="ARBA" id="ARBA00022723"/>
    </source>
</evidence>
<evidence type="ECO:0000256" key="4">
    <source>
        <dbReference type="ARBA" id="ARBA00012272"/>
    </source>
</evidence>
<dbReference type="EC" id="4.2.2.2" evidence="4 9"/>
<dbReference type="PANTHER" id="PTHR31683">
    <property type="entry name" value="PECTATE LYASE 18-RELATED"/>
    <property type="match status" value="1"/>
</dbReference>
<dbReference type="InterPro" id="IPR011050">
    <property type="entry name" value="Pectin_lyase_fold/virulence"/>
</dbReference>